<organism evidence="2 3">
    <name type="scientific">Methylophaga nitratireducenticrescens</name>
    <dbReference type="NCBI Taxonomy" id="754476"/>
    <lineage>
        <taxon>Bacteria</taxon>
        <taxon>Pseudomonadati</taxon>
        <taxon>Pseudomonadota</taxon>
        <taxon>Gammaproteobacteria</taxon>
        <taxon>Thiotrichales</taxon>
        <taxon>Piscirickettsiaceae</taxon>
        <taxon>Methylophaga</taxon>
    </lineage>
</organism>
<keyword evidence="3" id="KW-1185">Reference proteome</keyword>
<dbReference type="EMBL" id="CP003390">
    <property type="protein sequence ID" value="AFI84040.1"/>
    <property type="molecule type" value="Genomic_DNA"/>
</dbReference>
<dbReference type="Proteomes" id="UP000009144">
    <property type="component" value="Chromosome"/>
</dbReference>
<dbReference type="KEGG" id="mej:Q7A_1202"/>
<feature type="domain" description="SnoaL-like" evidence="1">
    <location>
        <begin position="7"/>
        <end position="128"/>
    </location>
</feature>
<dbReference type="GO" id="GO:0016853">
    <property type="term" value="F:isomerase activity"/>
    <property type="evidence" value="ECO:0007669"/>
    <property type="project" value="UniProtKB-KW"/>
</dbReference>
<dbReference type="Pfam" id="PF13474">
    <property type="entry name" value="SnoaL_3"/>
    <property type="match status" value="1"/>
</dbReference>
<proteinExistence type="predicted"/>
<gene>
    <name evidence="2" type="ordered locus">Q7A_1202</name>
</gene>
<dbReference type="HOGENOM" id="CLU_132094_0_0_6"/>
<dbReference type="PATRIC" id="fig|754476.3.peg.1186"/>
<dbReference type="InterPro" id="IPR032710">
    <property type="entry name" value="NTF2-like_dom_sf"/>
</dbReference>
<dbReference type="eggNOG" id="COG4319">
    <property type="taxonomic scope" value="Bacteria"/>
</dbReference>
<protein>
    <submittedName>
        <fullName evidence="2">Ketosteroid isomerase</fullName>
    </submittedName>
</protein>
<reference evidence="2 3" key="2">
    <citation type="journal article" date="2013" name="Int. J. Syst. Evol. Microbiol.">
        <title>Methylophaga nitratireducenticrescens sp. nov. and Methylophaga frappieri sp. nov., isolated from the biofilm of the methanol-fed denitrification system treating the seawater at the Montreal Biodome.</title>
        <authorList>
            <person name="Villeneuve C."/>
            <person name="Martineau C."/>
            <person name="Mauffrey F."/>
            <person name="Villemur R."/>
        </authorList>
    </citation>
    <scope>NUCLEOTIDE SEQUENCE [LARGE SCALE GENOMIC DNA]</scope>
    <source>
        <strain evidence="2 3">JAM1</strain>
    </source>
</reference>
<dbReference type="InterPro" id="IPR037401">
    <property type="entry name" value="SnoaL-like"/>
</dbReference>
<dbReference type="Gene3D" id="3.10.450.50">
    <property type="match status" value="1"/>
</dbReference>
<dbReference type="AlphaFoldDB" id="I1XI21"/>
<evidence type="ECO:0000313" key="2">
    <source>
        <dbReference type="EMBL" id="AFI84040.1"/>
    </source>
</evidence>
<keyword evidence="2" id="KW-0413">Isomerase</keyword>
<dbReference type="OrthoDB" id="9812295at2"/>
<accession>I1XI21</accession>
<evidence type="ECO:0000259" key="1">
    <source>
        <dbReference type="Pfam" id="PF13474"/>
    </source>
</evidence>
<evidence type="ECO:0000313" key="3">
    <source>
        <dbReference type="Proteomes" id="UP000009144"/>
    </source>
</evidence>
<name>I1XI21_METNJ</name>
<sequence length="147" mass="17126">MNMKTEVEQQVENWKQAVISQNIEQIMPFYAEDIRSFDAISELQFKGRKQYEAHWQRCLQMCKMTQFEIGQLDIKVDGNLAVCFFLNQCGGIDEKTGEEQVGWVRGTQVYEKIHGKWLIIHEHFSLPFDMATGSALFQLTPETESAW</sequence>
<reference evidence="2 3" key="1">
    <citation type="journal article" date="2012" name="J. Bacteriol.">
        <title>Complete genome sequences of Methylophaga sp. strain JAM1 and Methylophaga sp. strain JAM7.</title>
        <authorList>
            <person name="Villeneuve C."/>
            <person name="Martineau C."/>
            <person name="Mauffrey F."/>
            <person name="Villemur R."/>
        </authorList>
    </citation>
    <scope>NUCLEOTIDE SEQUENCE [LARGE SCALE GENOMIC DNA]</scope>
    <source>
        <strain evidence="2 3">JAM1</strain>
    </source>
</reference>
<dbReference type="RefSeq" id="WP_014706414.1">
    <property type="nucleotide sequence ID" value="NC_017857.3"/>
</dbReference>
<dbReference type="SUPFAM" id="SSF54427">
    <property type="entry name" value="NTF2-like"/>
    <property type="match status" value="1"/>
</dbReference>
<dbReference type="STRING" id="754476.Q7A_1202"/>